<evidence type="ECO:0000313" key="1">
    <source>
        <dbReference type="EMBL" id="CAH9064414.1"/>
    </source>
</evidence>
<dbReference type="AlphaFoldDB" id="A0AAV0C2I4"/>
<evidence type="ECO:0000313" key="2">
    <source>
        <dbReference type="Proteomes" id="UP001152523"/>
    </source>
</evidence>
<organism evidence="1 2">
    <name type="scientific">Cuscuta epithymum</name>
    <dbReference type="NCBI Taxonomy" id="186058"/>
    <lineage>
        <taxon>Eukaryota</taxon>
        <taxon>Viridiplantae</taxon>
        <taxon>Streptophyta</taxon>
        <taxon>Embryophyta</taxon>
        <taxon>Tracheophyta</taxon>
        <taxon>Spermatophyta</taxon>
        <taxon>Magnoliopsida</taxon>
        <taxon>eudicotyledons</taxon>
        <taxon>Gunneridae</taxon>
        <taxon>Pentapetalae</taxon>
        <taxon>asterids</taxon>
        <taxon>lamiids</taxon>
        <taxon>Solanales</taxon>
        <taxon>Convolvulaceae</taxon>
        <taxon>Cuscuteae</taxon>
        <taxon>Cuscuta</taxon>
        <taxon>Cuscuta subgen. Cuscuta</taxon>
    </lineage>
</organism>
<protein>
    <submittedName>
        <fullName evidence="1">Uncharacterized protein</fullName>
    </submittedName>
</protein>
<dbReference type="EMBL" id="CAMAPF010000011">
    <property type="protein sequence ID" value="CAH9064414.1"/>
    <property type="molecule type" value="Genomic_DNA"/>
</dbReference>
<sequence>MLEKNFGICPNSTMFFYGFYAMTSESKSSMEKKFAGFRSFGWSDSEIITMFQKQPFYFMNGLGCKMDFLSRRSVFTYGLEKRGNAQGCCPGYFEGEEAVCENRMCLYSFGLNRIKVRGVSVAI</sequence>
<accession>A0AAV0C2I4</accession>
<gene>
    <name evidence="1" type="ORF">CEPIT_LOCUS2109</name>
</gene>
<proteinExistence type="predicted"/>
<comment type="caution">
    <text evidence="1">The sequence shown here is derived from an EMBL/GenBank/DDBJ whole genome shotgun (WGS) entry which is preliminary data.</text>
</comment>
<reference evidence="1" key="1">
    <citation type="submission" date="2022-07" db="EMBL/GenBank/DDBJ databases">
        <authorList>
            <person name="Macas J."/>
            <person name="Novak P."/>
            <person name="Neumann P."/>
        </authorList>
    </citation>
    <scope>NUCLEOTIDE SEQUENCE</scope>
</reference>
<dbReference type="InterPro" id="IPR038538">
    <property type="entry name" value="MTERF_sf"/>
</dbReference>
<dbReference type="Proteomes" id="UP001152523">
    <property type="component" value="Unassembled WGS sequence"/>
</dbReference>
<dbReference type="Gene3D" id="1.25.70.10">
    <property type="entry name" value="Transcription termination factor 3, mitochondrial"/>
    <property type="match status" value="1"/>
</dbReference>
<name>A0AAV0C2I4_9ASTE</name>
<keyword evidence="2" id="KW-1185">Reference proteome</keyword>